<dbReference type="InterPro" id="IPR032111">
    <property type="entry name" value="Clostridium_phage_holin"/>
</dbReference>
<dbReference type="RefSeq" id="WP_421732556.1">
    <property type="nucleotide sequence ID" value="NZ_CACRSY010000014.1"/>
</dbReference>
<protein>
    <recommendedName>
        <fullName evidence="3">Phage holin</fullName>
    </recommendedName>
</protein>
<proteinExistence type="predicted"/>
<evidence type="ECO:0000256" key="1">
    <source>
        <dbReference type="SAM" id="Phobius"/>
    </source>
</evidence>
<dbReference type="Pfam" id="PF16079">
    <property type="entry name" value="Phage_holin_5_2"/>
    <property type="match status" value="1"/>
</dbReference>
<reference evidence="2" key="1">
    <citation type="submission" date="2019-11" db="EMBL/GenBank/DDBJ databases">
        <authorList>
            <person name="Feng L."/>
        </authorList>
    </citation>
    <scope>NUCLEOTIDE SEQUENCE</scope>
    <source>
        <strain evidence="2">BhanseniiLFYP23</strain>
    </source>
</reference>
<keyword evidence="1" id="KW-0812">Transmembrane</keyword>
<feature type="transmembrane region" description="Helical" evidence="1">
    <location>
        <begin position="67"/>
        <end position="86"/>
    </location>
</feature>
<keyword evidence="1" id="KW-1133">Transmembrane helix</keyword>
<name>A0A6N2UQL8_BLAHA</name>
<keyword evidence="1" id="KW-0472">Membrane</keyword>
<evidence type="ECO:0000313" key="2">
    <source>
        <dbReference type="EMBL" id="VYT20935.1"/>
    </source>
</evidence>
<sequence>MEQIMNYVKPELIVVAIVLYFIGMWLKQSQTIKDKYIPLLLGGIGIVISAIYVFATCACSTGQEIALAVFTAITQGVLVAGLSTYINQMVKQLNKEE</sequence>
<organism evidence="2">
    <name type="scientific">Blautia hansenii</name>
    <name type="common">Ruminococcus hansenii</name>
    <dbReference type="NCBI Taxonomy" id="1322"/>
    <lineage>
        <taxon>Bacteria</taxon>
        <taxon>Bacillati</taxon>
        <taxon>Bacillota</taxon>
        <taxon>Clostridia</taxon>
        <taxon>Lachnospirales</taxon>
        <taxon>Lachnospiraceae</taxon>
        <taxon>Blautia</taxon>
    </lineage>
</organism>
<evidence type="ECO:0008006" key="3">
    <source>
        <dbReference type="Google" id="ProtNLM"/>
    </source>
</evidence>
<dbReference type="AlphaFoldDB" id="A0A6N2UQL8"/>
<gene>
    <name evidence="2" type="ORF">BHLFYP23_00630</name>
</gene>
<feature type="transmembrane region" description="Helical" evidence="1">
    <location>
        <begin position="36"/>
        <end position="55"/>
    </location>
</feature>
<accession>A0A6N2UQL8</accession>
<feature type="transmembrane region" description="Helical" evidence="1">
    <location>
        <begin position="12"/>
        <end position="29"/>
    </location>
</feature>
<dbReference type="EMBL" id="CACRSY010000014">
    <property type="protein sequence ID" value="VYT20935.1"/>
    <property type="molecule type" value="Genomic_DNA"/>
</dbReference>